<dbReference type="EMBL" id="CAJOBD010007769">
    <property type="protein sequence ID" value="CAF4095217.1"/>
    <property type="molecule type" value="Genomic_DNA"/>
</dbReference>
<dbReference type="EMBL" id="CAJNOT010005428">
    <property type="protein sequence ID" value="CAF1465356.1"/>
    <property type="molecule type" value="Genomic_DNA"/>
</dbReference>
<proteinExistence type="predicted"/>
<accession>A0A815QM78</accession>
<dbReference type="Proteomes" id="UP000663864">
    <property type="component" value="Unassembled WGS sequence"/>
</dbReference>
<reference evidence="1" key="1">
    <citation type="submission" date="2021-02" db="EMBL/GenBank/DDBJ databases">
        <authorList>
            <person name="Nowell W R."/>
        </authorList>
    </citation>
    <scope>NUCLEOTIDE SEQUENCE</scope>
</reference>
<name>A0A815QM78_9BILA</name>
<protein>
    <submittedName>
        <fullName evidence="1">Uncharacterized protein</fullName>
    </submittedName>
</protein>
<dbReference type="AlphaFoldDB" id="A0A815QM78"/>
<evidence type="ECO:0000313" key="2">
    <source>
        <dbReference type="EMBL" id="CAF4095217.1"/>
    </source>
</evidence>
<comment type="caution">
    <text evidence="1">The sequence shown here is derived from an EMBL/GenBank/DDBJ whole genome shotgun (WGS) entry which is preliminary data.</text>
</comment>
<organism evidence="1 3">
    <name type="scientific">Rotaria sordida</name>
    <dbReference type="NCBI Taxonomy" id="392033"/>
    <lineage>
        <taxon>Eukaryota</taxon>
        <taxon>Metazoa</taxon>
        <taxon>Spiralia</taxon>
        <taxon>Gnathifera</taxon>
        <taxon>Rotifera</taxon>
        <taxon>Eurotatoria</taxon>
        <taxon>Bdelloidea</taxon>
        <taxon>Philodinida</taxon>
        <taxon>Philodinidae</taxon>
        <taxon>Rotaria</taxon>
    </lineage>
</organism>
<evidence type="ECO:0000313" key="3">
    <source>
        <dbReference type="Proteomes" id="UP000663864"/>
    </source>
</evidence>
<gene>
    <name evidence="2" type="ORF">JBS370_LOCUS31460</name>
    <name evidence="1" type="ORF">ZHD862_LOCUS35883</name>
</gene>
<sequence>MASSKANHFPSCSSPTTNSLDSNISEALGKSSQSLQLVGDIRFSQISKGRDLLVINSQVYLQCKTRNMVTALI</sequence>
<evidence type="ECO:0000313" key="1">
    <source>
        <dbReference type="EMBL" id="CAF1465356.1"/>
    </source>
</evidence>
<dbReference type="Proteomes" id="UP000663836">
    <property type="component" value="Unassembled WGS sequence"/>
</dbReference>